<dbReference type="InterPro" id="IPR018891">
    <property type="entry name" value="AIPR_C"/>
</dbReference>
<dbReference type="RefSeq" id="WP_184610606.1">
    <property type="nucleotide sequence ID" value="NZ_BOOS01000029.1"/>
</dbReference>
<proteinExistence type="predicted"/>
<feature type="domain" description="Abortive phage infection protein C-terminal" evidence="1">
    <location>
        <begin position="271"/>
        <end position="505"/>
    </location>
</feature>
<evidence type="ECO:0000313" key="3">
    <source>
        <dbReference type="Proteomes" id="UP000588112"/>
    </source>
</evidence>
<evidence type="ECO:0000259" key="1">
    <source>
        <dbReference type="Pfam" id="PF10592"/>
    </source>
</evidence>
<comment type="caution">
    <text evidence="2">The sequence shown here is derived from an EMBL/GenBank/DDBJ whole genome shotgun (WGS) entry which is preliminary data.</text>
</comment>
<dbReference type="AlphaFoldDB" id="A0A7W8Z335"/>
<dbReference type="EMBL" id="JACHBR010000001">
    <property type="protein sequence ID" value="MBB5626577.1"/>
    <property type="molecule type" value="Genomic_DNA"/>
</dbReference>
<name>A0A7W8Z335_9ACTN</name>
<dbReference type="Pfam" id="PF10592">
    <property type="entry name" value="AIPR"/>
    <property type="match status" value="1"/>
</dbReference>
<protein>
    <recommendedName>
        <fullName evidence="1">Abortive phage infection protein C-terminal domain-containing protein</fullName>
    </recommendedName>
</protein>
<keyword evidence="3" id="KW-1185">Reference proteome</keyword>
<sequence>MGEEMVAPIPEQVVLKSLFDEFCANEYPGEKVDDVFEIYGSSQILKPREISPDELSAGIVDGEKDGGIDSFFVFLNGALLSPDDPVLTPGDPSVKKIGHRPLVEVFLIQSRNTDKWSESVWGNLLSSLDVLLDLSTQDSEMEEFYNVAVIESTGILRRAVTSLAGKFPRIKFNLFYVTRAPEENISATLKMRAAQVEQRVESKLTTGSKVSATHVGAQGLYKIAGEDFGQPAKLEFRNLIREKSSYLGVVTLRSYLDFVRSDQGKLRDELFDSNVRDFEGDNSVNEAIGSTLATDDDAEFWWLNNGVTVLGTEVDGPQNTLTVSQPLIVNGLQTTHVLDEAERSGTLNPSRLEDGIVVRVIESDDEDTRDKVIAGTNRQTRVPTVSLYATQPLQRDIERYLLAHNWYYERRKNRYKNQGKPAKRRITMNLLAQAMITLMLGQPDTARARPSTALGRVAGYASVFPEDLNVKAYLTAVEIIKAVDDFLRTDAAKELLDEYSNTRFYVAVGYEILALGIKNPKQIHFKENYHRLTAPLDMAVAGKALTILALTADSYQKKFSKLSRDSIFKSVEFRDLYFDALVE</sequence>
<reference evidence="2 3" key="1">
    <citation type="submission" date="2020-08" db="EMBL/GenBank/DDBJ databases">
        <title>Sequencing the genomes of 1000 actinobacteria strains.</title>
        <authorList>
            <person name="Klenk H.-P."/>
        </authorList>
    </citation>
    <scope>NUCLEOTIDE SEQUENCE [LARGE SCALE GENOMIC DNA]</scope>
    <source>
        <strain evidence="2 3">DSM 45790</strain>
    </source>
</reference>
<accession>A0A7W8Z335</accession>
<dbReference type="Proteomes" id="UP000588112">
    <property type="component" value="Unassembled WGS sequence"/>
</dbReference>
<organism evidence="2 3">
    <name type="scientific">Sphaerisporangium krabiense</name>
    <dbReference type="NCBI Taxonomy" id="763782"/>
    <lineage>
        <taxon>Bacteria</taxon>
        <taxon>Bacillati</taxon>
        <taxon>Actinomycetota</taxon>
        <taxon>Actinomycetes</taxon>
        <taxon>Streptosporangiales</taxon>
        <taxon>Streptosporangiaceae</taxon>
        <taxon>Sphaerisporangium</taxon>
    </lineage>
</organism>
<evidence type="ECO:0000313" key="2">
    <source>
        <dbReference type="EMBL" id="MBB5626577.1"/>
    </source>
</evidence>
<gene>
    <name evidence="2" type="ORF">BJ981_002276</name>
</gene>